<feature type="signal peptide" evidence="2">
    <location>
        <begin position="1"/>
        <end position="21"/>
    </location>
</feature>
<keyword evidence="2" id="KW-0732">Signal</keyword>
<evidence type="ECO:0000256" key="2">
    <source>
        <dbReference type="SAM" id="SignalP"/>
    </source>
</evidence>
<dbReference type="Proteomes" id="UP000563426">
    <property type="component" value="Unassembled WGS sequence"/>
</dbReference>
<sequence length="227" mass="23856">MKVILKLVVLLSLLTSSLAYAAAAPPPAHFGSPAHVAELAKVFGEYAPKVVGSFKLYTSTALRAVMGQFGWKVDKDVPANTLECIAYKIQLGFVLKMQSVPGAAGLIAWTDFQARRACGEDDDGDGDPTKGKAVLKEAAKVLPAGIPLGPKADPNANRDLRPEHSKPVPPKEAINHGRGPLPEKVKQTVASINPSDAWTPAQTAAVGFAIFWALAAEAADVMTLGLP</sequence>
<dbReference type="AlphaFoldDB" id="A0A7Y4NQZ4"/>
<feature type="compositionally biased region" description="Basic and acidic residues" evidence="1">
    <location>
        <begin position="156"/>
        <end position="166"/>
    </location>
</feature>
<evidence type="ECO:0000256" key="1">
    <source>
        <dbReference type="SAM" id="MobiDB-lite"/>
    </source>
</evidence>
<feature type="region of interest" description="Disordered" evidence="1">
    <location>
        <begin position="146"/>
        <end position="182"/>
    </location>
</feature>
<keyword evidence="4" id="KW-1185">Reference proteome</keyword>
<proteinExistence type="predicted"/>
<comment type="caution">
    <text evidence="3">The sequence shown here is derived from an EMBL/GenBank/DDBJ whole genome shotgun (WGS) entry which is preliminary data.</text>
</comment>
<dbReference type="EMBL" id="JABFJV010000012">
    <property type="protein sequence ID" value="NOK32377.1"/>
    <property type="molecule type" value="Genomic_DNA"/>
</dbReference>
<accession>A0A7Y4NQZ4</accession>
<organism evidence="3 4">
    <name type="scientific">Corallococcus exercitus</name>
    <dbReference type="NCBI Taxonomy" id="2316736"/>
    <lineage>
        <taxon>Bacteria</taxon>
        <taxon>Pseudomonadati</taxon>
        <taxon>Myxococcota</taxon>
        <taxon>Myxococcia</taxon>
        <taxon>Myxococcales</taxon>
        <taxon>Cystobacterineae</taxon>
        <taxon>Myxococcaceae</taxon>
        <taxon>Corallococcus</taxon>
    </lineage>
</organism>
<reference evidence="3 4" key="1">
    <citation type="submission" date="2020-05" db="EMBL/GenBank/DDBJ databases">
        <authorList>
            <person name="Whitworth D."/>
        </authorList>
    </citation>
    <scope>NUCLEOTIDE SEQUENCE [LARGE SCALE GENOMIC DNA]</scope>
    <source>
        <strain evidence="3 4">AB043B</strain>
    </source>
</reference>
<name>A0A7Y4NQZ4_9BACT</name>
<evidence type="ECO:0000313" key="3">
    <source>
        <dbReference type="EMBL" id="NOK32377.1"/>
    </source>
</evidence>
<evidence type="ECO:0000313" key="4">
    <source>
        <dbReference type="Proteomes" id="UP000563426"/>
    </source>
</evidence>
<feature type="chain" id="PRO_5031012996" evidence="2">
    <location>
        <begin position="22"/>
        <end position="227"/>
    </location>
</feature>
<protein>
    <submittedName>
        <fullName evidence="3">Uncharacterized protein</fullName>
    </submittedName>
</protein>
<gene>
    <name evidence="3" type="ORF">HMI49_04075</name>
</gene>
<dbReference type="RefSeq" id="WP_171433087.1">
    <property type="nucleotide sequence ID" value="NZ_JABFJV010000012.1"/>
</dbReference>